<evidence type="ECO:0000256" key="7">
    <source>
        <dbReference type="PIRSR" id="PIRSR602401-1"/>
    </source>
</evidence>
<evidence type="ECO:0000256" key="8">
    <source>
        <dbReference type="SAM" id="Phobius"/>
    </source>
</evidence>
<evidence type="ECO:0000256" key="2">
    <source>
        <dbReference type="ARBA" id="ARBA00010617"/>
    </source>
</evidence>
<feature type="binding site" description="axial binding residue" evidence="7">
    <location>
        <position position="452"/>
    </location>
    <ligand>
        <name>heme</name>
        <dbReference type="ChEBI" id="CHEBI:30413"/>
    </ligand>
    <ligandPart>
        <name>Fe</name>
        <dbReference type="ChEBI" id="CHEBI:18248"/>
    </ligandPart>
</feature>
<evidence type="ECO:0000313" key="9">
    <source>
        <dbReference type="EMBL" id="KAL3878368.1"/>
    </source>
</evidence>
<dbReference type="EMBL" id="JBJQND010000004">
    <property type="protein sequence ID" value="KAL3878368.1"/>
    <property type="molecule type" value="Genomic_DNA"/>
</dbReference>
<dbReference type="GO" id="GO:0046872">
    <property type="term" value="F:metal ion binding"/>
    <property type="evidence" value="ECO:0007669"/>
    <property type="project" value="UniProtKB-KW"/>
</dbReference>
<proteinExistence type="inferred from homology"/>
<dbReference type="FunFam" id="1.10.630.10:FF:000036">
    <property type="entry name" value="CYtochrome P450 family"/>
    <property type="match status" value="1"/>
</dbReference>
<keyword evidence="8" id="KW-0472">Membrane</keyword>
<dbReference type="InterPro" id="IPR036396">
    <property type="entry name" value="Cyt_P450_sf"/>
</dbReference>
<dbReference type="PANTHER" id="PTHR24300">
    <property type="entry name" value="CYTOCHROME P450 508A4-RELATED"/>
    <property type="match status" value="1"/>
</dbReference>
<gene>
    <name evidence="9" type="ORF">ACJMK2_030727</name>
</gene>
<accession>A0ABD3X0K5</accession>
<dbReference type="Gene3D" id="1.10.630.10">
    <property type="entry name" value="Cytochrome P450"/>
    <property type="match status" value="1"/>
</dbReference>
<protein>
    <recommendedName>
        <fullName evidence="11">Cytochrome P450</fullName>
    </recommendedName>
</protein>
<dbReference type="PANTHER" id="PTHR24300:SF403">
    <property type="entry name" value="CYTOCHROME P450 306A1"/>
    <property type="match status" value="1"/>
</dbReference>
<evidence type="ECO:0008006" key="11">
    <source>
        <dbReference type="Google" id="ProtNLM"/>
    </source>
</evidence>
<dbReference type="PRINTS" id="PR00463">
    <property type="entry name" value="EP450I"/>
</dbReference>
<name>A0ABD3X0K5_SINWO</name>
<dbReference type="InterPro" id="IPR002401">
    <property type="entry name" value="Cyt_P450_E_grp-I"/>
</dbReference>
<dbReference type="InterPro" id="IPR001128">
    <property type="entry name" value="Cyt_P450"/>
</dbReference>
<dbReference type="SUPFAM" id="SSF48264">
    <property type="entry name" value="Cytochrome P450"/>
    <property type="match status" value="1"/>
</dbReference>
<evidence type="ECO:0000256" key="1">
    <source>
        <dbReference type="ARBA" id="ARBA00001971"/>
    </source>
</evidence>
<dbReference type="Proteomes" id="UP001634394">
    <property type="component" value="Unassembled WGS sequence"/>
</dbReference>
<sequence length="507" mass="59002">MEFTVHLMDLISLPVLLKLLAVFLIYLVILSGPRNIPPGKSKWNLIASFSFFTNFFKHQEATMQRMTSKYGNIFSMYMGNQLVVFISGYDNIYQVLVKQADVFSDRPTWLPYIKQMTKIGQGIIMNDGYSWKRLRQFTLQNLRDFGMGKSLNEENIFIEIDALSKALTKKEEAVEIKPLITCAISNVIHNVVFGFRFDYEDPEFLDIINTLNDIFRHPGILNPFDYFPLGIGGLIPRAQQLREQRKRVLTKLQSYVYNQIEEHEGSYDPNDIRDFVDLYIKASKEAKEAKDENDVFTKGNIFRVICDLFVAGSESTSTTLDWAFLYMIEYPDVQKKCQQEIQEVYGNKQIKYADRDKLKYVEATLMEIQRCATVGKVYITFKCSACYQKKHKTLKGYFIPENTVIITNLESSNMDSKYWDNPKEFRPERFLDESGELVRNPAFLPFSTGKVCPGETFAKMEMFLVVTNLLQRFTFYREREDCCHDLGRRCASTVQPTPYKLRAIKRT</sequence>
<evidence type="ECO:0000256" key="4">
    <source>
        <dbReference type="ARBA" id="ARBA00023002"/>
    </source>
</evidence>
<keyword evidence="4" id="KW-0560">Oxidoreductase</keyword>
<keyword evidence="10" id="KW-1185">Reference proteome</keyword>
<keyword evidence="3 7" id="KW-0479">Metal-binding</keyword>
<comment type="cofactor">
    <cofactor evidence="1 7">
        <name>heme</name>
        <dbReference type="ChEBI" id="CHEBI:30413"/>
    </cofactor>
</comment>
<keyword evidence="7" id="KW-0349">Heme</keyword>
<feature type="transmembrane region" description="Helical" evidence="8">
    <location>
        <begin position="70"/>
        <end position="89"/>
    </location>
</feature>
<feature type="transmembrane region" description="Helical" evidence="8">
    <location>
        <begin position="7"/>
        <end position="29"/>
    </location>
</feature>
<evidence type="ECO:0000256" key="3">
    <source>
        <dbReference type="ARBA" id="ARBA00022723"/>
    </source>
</evidence>
<comment type="caution">
    <text evidence="9">The sequence shown here is derived from an EMBL/GenBank/DDBJ whole genome shotgun (WGS) entry which is preliminary data.</text>
</comment>
<comment type="similarity">
    <text evidence="2">Belongs to the cytochrome P450 family.</text>
</comment>
<organism evidence="9 10">
    <name type="scientific">Sinanodonta woodiana</name>
    <name type="common">Chinese pond mussel</name>
    <name type="synonym">Anodonta woodiana</name>
    <dbReference type="NCBI Taxonomy" id="1069815"/>
    <lineage>
        <taxon>Eukaryota</taxon>
        <taxon>Metazoa</taxon>
        <taxon>Spiralia</taxon>
        <taxon>Lophotrochozoa</taxon>
        <taxon>Mollusca</taxon>
        <taxon>Bivalvia</taxon>
        <taxon>Autobranchia</taxon>
        <taxon>Heteroconchia</taxon>
        <taxon>Palaeoheterodonta</taxon>
        <taxon>Unionida</taxon>
        <taxon>Unionoidea</taxon>
        <taxon>Unionidae</taxon>
        <taxon>Unioninae</taxon>
        <taxon>Sinanodonta</taxon>
    </lineage>
</organism>
<evidence type="ECO:0000256" key="5">
    <source>
        <dbReference type="ARBA" id="ARBA00023004"/>
    </source>
</evidence>
<keyword evidence="8" id="KW-0812">Transmembrane</keyword>
<keyword evidence="5 7" id="KW-0408">Iron</keyword>
<dbReference type="AlphaFoldDB" id="A0ABD3X0K5"/>
<dbReference type="GO" id="GO:0004497">
    <property type="term" value="F:monooxygenase activity"/>
    <property type="evidence" value="ECO:0007669"/>
    <property type="project" value="UniProtKB-KW"/>
</dbReference>
<dbReference type="InterPro" id="IPR050182">
    <property type="entry name" value="Cytochrome_P450_fam2"/>
</dbReference>
<keyword evidence="6" id="KW-0503">Monooxygenase</keyword>
<dbReference type="PRINTS" id="PR00385">
    <property type="entry name" value="P450"/>
</dbReference>
<dbReference type="Pfam" id="PF00067">
    <property type="entry name" value="p450"/>
    <property type="match status" value="1"/>
</dbReference>
<evidence type="ECO:0000313" key="10">
    <source>
        <dbReference type="Proteomes" id="UP001634394"/>
    </source>
</evidence>
<reference evidence="9 10" key="1">
    <citation type="submission" date="2024-11" db="EMBL/GenBank/DDBJ databases">
        <title>Chromosome-level genome assembly of the freshwater bivalve Anodonta woodiana.</title>
        <authorList>
            <person name="Chen X."/>
        </authorList>
    </citation>
    <scope>NUCLEOTIDE SEQUENCE [LARGE SCALE GENOMIC DNA]</scope>
    <source>
        <strain evidence="9">MN2024</strain>
        <tissue evidence="9">Gills</tissue>
    </source>
</reference>
<keyword evidence="8" id="KW-1133">Transmembrane helix</keyword>
<evidence type="ECO:0000256" key="6">
    <source>
        <dbReference type="ARBA" id="ARBA00023033"/>
    </source>
</evidence>